<keyword evidence="14" id="KW-1185">Reference proteome</keyword>
<dbReference type="eggNOG" id="KOG3765">
    <property type="taxonomic scope" value="Eukaryota"/>
</dbReference>
<dbReference type="InterPro" id="IPR051993">
    <property type="entry name" value="Glycosyltransferase_8"/>
</dbReference>
<dbReference type="RefSeq" id="XP_002108690.1">
    <property type="nucleotide sequence ID" value="XM_002108654.1"/>
</dbReference>
<dbReference type="STRING" id="10228.B3RL55"/>
<evidence type="ECO:0000256" key="7">
    <source>
        <dbReference type="ARBA" id="ARBA00022989"/>
    </source>
</evidence>
<keyword evidence="8" id="KW-0472">Membrane</keyword>
<dbReference type="AlphaFoldDB" id="B3RL55"/>
<protein>
    <recommendedName>
        <fullName evidence="11">UDP-D-xylose:beta-D-glucoside alpha-1,3-D-xylosyltransferase</fullName>
        <ecNumber evidence="11">2.4.2.42</ecNumber>
    </recommendedName>
</protein>
<dbReference type="OMA" id="SENAREW"/>
<dbReference type="GO" id="GO:0035252">
    <property type="term" value="F:UDP-xylosyltransferase activity"/>
    <property type="evidence" value="ECO:0000318"/>
    <property type="project" value="GO_Central"/>
</dbReference>
<feature type="non-terminal residue" evidence="13">
    <location>
        <position position="1"/>
    </location>
</feature>
<evidence type="ECO:0000256" key="1">
    <source>
        <dbReference type="ARBA" id="ARBA00004606"/>
    </source>
</evidence>
<evidence type="ECO:0000256" key="4">
    <source>
        <dbReference type="ARBA" id="ARBA00022679"/>
    </source>
</evidence>
<keyword evidence="9" id="KW-0325">Glycoprotein</keyword>
<reference evidence="13 14" key="1">
    <citation type="journal article" date="2008" name="Nature">
        <title>The Trichoplax genome and the nature of placozoans.</title>
        <authorList>
            <person name="Srivastava M."/>
            <person name="Begovic E."/>
            <person name="Chapman J."/>
            <person name="Putnam N.H."/>
            <person name="Hellsten U."/>
            <person name="Kawashima T."/>
            <person name="Kuo A."/>
            <person name="Mitros T."/>
            <person name="Salamov A."/>
            <person name="Carpenter M.L."/>
            <person name="Signorovitch A.Y."/>
            <person name="Moreno M.A."/>
            <person name="Kamm K."/>
            <person name="Grimwood J."/>
            <person name="Schmutz J."/>
            <person name="Shapiro H."/>
            <person name="Grigoriev I.V."/>
            <person name="Buss L.W."/>
            <person name="Schierwater B."/>
            <person name="Dellaporta S.L."/>
            <person name="Rokhsar D.S."/>
        </authorList>
    </citation>
    <scope>NUCLEOTIDE SEQUENCE [LARGE SCALE GENOMIC DNA]</scope>
    <source>
        <strain evidence="13 14">Grell-BS-1999</strain>
    </source>
</reference>
<dbReference type="PANTHER" id="PTHR46012:SF2">
    <property type="entry name" value="IP22168P"/>
    <property type="match status" value="1"/>
</dbReference>
<dbReference type="PhylomeDB" id="B3RL55"/>
<dbReference type="InterPro" id="IPR029044">
    <property type="entry name" value="Nucleotide-diphossugar_trans"/>
</dbReference>
<evidence type="ECO:0000313" key="14">
    <source>
        <dbReference type="Proteomes" id="UP000009022"/>
    </source>
</evidence>
<dbReference type="EMBL" id="DS985241">
    <property type="protein sequence ID" value="EDV29488.1"/>
    <property type="molecule type" value="Genomic_DNA"/>
</dbReference>
<dbReference type="KEGG" id="tad:TRIADDRAFT_18350"/>
<dbReference type="FunCoup" id="B3RL55">
    <property type="interactions" value="1645"/>
</dbReference>
<gene>
    <name evidence="13" type="ORF">TRIADDRAFT_18350</name>
</gene>
<evidence type="ECO:0000256" key="5">
    <source>
        <dbReference type="ARBA" id="ARBA00022692"/>
    </source>
</evidence>
<dbReference type="SUPFAM" id="SSF53448">
    <property type="entry name" value="Nucleotide-diphospho-sugar transferases"/>
    <property type="match status" value="1"/>
</dbReference>
<proteinExistence type="inferred from homology"/>
<evidence type="ECO:0000256" key="12">
    <source>
        <dbReference type="ARBA" id="ARBA00049181"/>
    </source>
</evidence>
<evidence type="ECO:0000256" key="6">
    <source>
        <dbReference type="ARBA" id="ARBA00022968"/>
    </source>
</evidence>
<dbReference type="Gene3D" id="3.90.550.10">
    <property type="entry name" value="Spore Coat Polysaccharide Biosynthesis Protein SpsA, Chain A"/>
    <property type="match status" value="1"/>
</dbReference>
<dbReference type="HOGENOM" id="CLU_040965_0_0_1"/>
<comment type="catalytic activity">
    <reaction evidence="12">
        <text>3-O-(beta-D-glucosyl)-L-seryl-[EGF-like domain protein] + UDP-alpha-D-xylose = 3-O-[alpha-D-xylosyl-(1-&gt;3)-beta-D-glucosyl]-L-seryl-[EGF-like domain protein] + UDP + H(+)</text>
        <dbReference type="Rhea" id="RHEA:56064"/>
        <dbReference type="Rhea" id="RHEA-COMP:14610"/>
        <dbReference type="Rhea" id="RHEA-COMP:14611"/>
        <dbReference type="ChEBI" id="CHEBI:15378"/>
        <dbReference type="ChEBI" id="CHEBI:57632"/>
        <dbReference type="ChEBI" id="CHEBI:58223"/>
        <dbReference type="ChEBI" id="CHEBI:140575"/>
        <dbReference type="ChEBI" id="CHEBI:140576"/>
        <dbReference type="EC" id="2.4.2.42"/>
    </reaction>
</comment>
<name>B3RL55_TRIAD</name>
<keyword evidence="3" id="KW-0328">Glycosyltransferase</keyword>
<comment type="similarity">
    <text evidence="2">Belongs to the glycosyltransferase 8 family.</text>
</comment>
<dbReference type="Pfam" id="PF01501">
    <property type="entry name" value="Glyco_transf_8"/>
    <property type="match status" value="1"/>
</dbReference>
<sequence>INSRKDLTVHLAVVICGDRMEEALTMLKSAAIFSFTNLHYHVLAEDHLHTPIRERLKEMSKVNQNTITYDVLPIQFPADNEDMWKKLFKPCACQRLFLPDILVKTDALIYLDTDILFMRPPEDLWQFFDKLNSTQLAAVSPEGEDAPTGWYNKYARHPYYGELGINSGIMLMNLTRMRKANWNDIVLKLYQEYKSGIVFGDQDILNVVFHFHPEMLYTFTCDWNYRPDHCRYGRNDCKHADKNGISLLHGNRQIFHKDDFPPFRMVYDVIHGYDFKVGVPKGIYDPLKKYLPMVRRSGYCNEMWQSMIAITKKYLRKYKQQSS</sequence>
<dbReference type="GeneID" id="6749122"/>
<evidence type="ECO:0000256" key="11">
    <source>
        <dbReference type="ARBA" id="ARBA00038854"/>
    </source>
</evidence>
<keyword evidence="5" id="KW-0812">Transmembrane</keyword>
<evidence type="ECO:0000256" key="9">
    <source>
        <dbReference type="ARBA" id="ARBA00023180"/>
    </source>
</evidence>
<evidence type="ECO:0000313" key="13">
    <source>
        <dbReference type="EMBL" id="EDV29488.1"/>
    </source>
</evidence>
<dbReference type="CTD" id="6749122"/>
<keyword evidence="7" id="KW-1133">Transmembrane helix</keyword>
<evidence type="ECO:0000256" key="3">
    <source>
        <dbReference type="ARBA" id="ARBA00022676"/>
    </source>
</evidence>
<dbReference type="PANTHER" id="PTHR46012">
    <property type="entry name" value="IP22168P"/>
    <property type="match status" value="1"/>
</dbReference>
<evidence type="ECO:0000256" key="8">
    <source>
        <dbReference type="ARBA" id="ARBA00023136"/>
    </source>
</evidence>
<dbReference type="GO" id="GO:0016266">
    <property type="term" value="P:protein O-linked glycosylation via N-acetyl-galactosamine"/>
    <property type="evidence" value="ECO:0000318"/>
    <property type="project" value="GO_Central"/>
</dbReference>
<dbReference type="InterPro" id="IPR002495">
    <property type="entry name" value="Glyco_trans_8"/>
</dbReference>
<evidence type="ECO:0000256" key="10">
    <source>
        <dbReference type="ARBA" id="ARBA00037301"/>
    </source>
</evidence>
<keyword evidence="4" id="KW-0808">Transferase</keyword>
<accession>B3RL55</accession>
<dbReference type="GO" id="GO:0140563">
    <property type="term" value="F:UDP-D-xylose:beta-D-glucoside alpha-1,3-D-xylosyltransferase activity"/>
    <property type="evidence" value="ECO:0007669"/>
    <property type="project" value="UniProtKB-EC"/>
</dbReference>
<comment type="function">
    <text evidence="10">Glycosyltransferase which elongates the O-linked glucose attached to EGF-like repeats in the extracellular domain of Notch proteins by catalyzing the addition of xylose.</text>
</comment>
<dbReference type="Proteomes" id="UP000009022">
    <property type="component" value="Unassembled WGS sequence"/>
</dbReference>
<dbReference type="GO" id="GO:0016020">
    <property type="term" value="C:membrane"/>
    <property type="evidence" value="ECO:0007669"/>
    <property type="project" value="UniProtKB-SubCell"/>
</dbReference>
<organism evidence="13 14">
    <name type="scientific">Trichoplax adhaerens</name>
    <name type="common">Trichoplax reptans</name>
    <dbReference type="NCBI Taxonomy" id="10228"/>
    <lineage>
        <taxon>Eukaryota</taxon>
        <taxon>Metazoa</taxon>
        <taxon>Placozoa</taxon>
        <taxon>Uniplacotomia</taxon>
        <taxon>Trichoplacea</taxon>
        <taxon>Trichoplacidae</taxon>
        <taxon>Trichoplax</taxon>
    </lineage>
</organism>
<dbReference type="InParanoid" id="B3RL55"/>
<dbReference type="OrthoDB" id="6238971at2759"/>
<evidence type="ECO:0000256" key="2">
    <source>
        <dbReference type="ARBA" id="ARBA00006351"/>
    </source>
</evidence>
<keyword evidence="6" id="KW-0735">Signal-anchor</keyword>
<dbReference type="EC" id="2.4.2.42" evidence="11"/>
<comment type="subcellular location">
    <subcellularLocation>
        <location evidence="1">Membrane</location>
        <topology evidence="1">Single-pass type II membrane protein</topology>
    </subcellularLocation>
</comment>